<dbReference type="EMBL" id="CP000681">
    <property type="protein sequence ID" value="ABP76613.1"/>
    <property type="molecule type" value="Genomic_DNA"/>
</dbReference>
<evidence type="ECO:0000313" key="1">
    <source>
        <dbReference type="EMBL" id="ABP76613.1"/>
    </source>
</evidence>
<reference evidence="1" key="1">
    <citation type="submission" date="2007-04" db="EMBL/GenBank/DDBJ databases">
        <title>Complete sequence of Shewanella putrefaciens CN-32.</title>
        <authorList>
            <consortium name="US DOE Joint Genome Institute"/>
            <person name="Copeland A."/>
            <person name="Lucas S."/>
            <person name="Lapidus A."/>
            <person name="Barry K."/>
            <person name="Detter J.C."/>
            <person name="Glavina del Rio T."/>
            <person name="Hammon N."/>
            <person name="Israni S."/>
            <person name="Dalin E."/>
            <person name="Tice H."/>
            <person name="Pitluck S."/>
            <person name="Chain P."/>
            <person name="Malfatti S."/>
            <person name="Shin M."/>
            <person name="Vergez L."/>
            <person name="Schmutz J."/>
            <person name="Larimer F."/>
            <person name="Land M."/>
            <person name="Hauser L."/>
            <person name="Kyrpides N."/>
            <person name="Mikhailova N."/>
            <person name="Romine M.F."/>
            <person name="Fredrickson J."/>
            <person name="Tiedje J."/>
            <person name="Richardson P."/>
        </authorList>
    </citation>
    <scope>NUCLEOTIDE SEQUENCE [LARGE SCALE GENOMIC DNA]</scope>
    <source>
        <strain evidence="1">CN-32</strain>
    </source>
</reference>
<dbReference type="HOGENOM" id="CLU_123925_1_0_6"/>
<protein>
    <recommendedName>
        <fullName evidence="2">DUF2384 domain-containing protein</fullName>
    </recommendedName>
</protein>
<dbReference type="KEGG" id="spc:Sputcn32_2896"/>
<dbReference type="SMR" id="A4Y9I0"/>
<name>A4Y9I0_SHEPC</name>
<dbReference type="STRING" id="319224.Sputcn32_2896"/>
<accession>A4Y9I0</accession>
<proteinExistence type="predicted"/>
<sequence length="124" mass="14078">MKNVNELDEHSLNVGLKTVLTILDKWGCASQDVAKLLLMPNYDSTRCYEAKGLSEAQIIRLSYILNIHTSLKCYFSNPDNVYGFMNMKNSNPPFYGKKPLDVLINGTEQEFEVVMNALDSLIIR</sequence>
<dbReference type="eggNOG" id="COG5642">
    <property type="taxonomic scope" value="Bacteria"/>
</dbReference>
<gene>
    <name evidence="1" type="ordered locus">Sputcn32_2896</name>
</gene>
<evidence type="ECO:0008006" key="2">
    <source>
        <dbReference type="Google" id="ProtNLM"/>
    </source>
</evidence>
<organism evidence="1">
    <name type="scientific">Shewanella putrefaciens (strain CN-32 / ATCC BAA-453)</name>
    <dbReference type="NCBI Taxonomy" id="319224"/>
    <lineage>
        <taxon>Bacteria</taxon>
        <taxon>Pseudomonadati</taxon>
        <taxon>Pseudomonadota</taxon>
        <taxon>Gammaproteobacteria</taxon>
        <taxon>Alteromonadales</taxon>
        <taxon>Shewanellaceae</taxon>
        <taxon>Shewanella</taxon>
    </lineage>
</organism>
<dbReference type="AlphaFoldDB" id="A4Y9I0"/>